<dbReference type="GeneID" id="64627459"/>
<organism evidence="1 2">
    <name type="scientific">Suillus subaureus</name>
    <dbReference type="NCBI Taxonomy" id="48587"/>
    <lineage>
        <taxon>Eukaryota</taxon>
        <taxon>Fungi</taxon>
        <taxon>Dikarya</taxon>
        <taxon>Basidiomycota</taxon>
        <taxon>Agaricomycotina</taxon>
        <taxon>Agaricomycetes</taxon>
        <taxon>Agaricomycetidae</taxon>
        <taxon>Boletales</taxon>
        <taxon>Suillineae</taxon>
        <taxon>Suillaceae</taxon>
        <taxon>Suillus</taxon>
    </lineage>
</organism>
<dbReference type="EMBL" id="JABBWG010000045">
    <property type="protein sequence ID" value="KAG1807126.1"/>
    <property type="molecule type" value="Genomic_DNA"/>
</dbReference>
<dbReference type="Proteomes" id="UP000807769">
    <property type="component" value="Unassembled WGS sequence"/>
</dbReference>
<evidence type="ECO:0000313" key="2">
    <source>
        <dbReference type="Proteomes" id="UP000807769"/>
    </source>
</evidence>
<comment type="caution">
    <text evidence="1">The sequence shown here is derived from an EMBL/GenBank/DDBJ whole genome shotgun (WGS) entry which is preliminary data.</text>
</comment>
<evidence type="ECO:0000313" key="1">
    <source>
        <dbReference type="EMBL" id="KAG1807126.1"/>
    </source>
</evidence>
<name>A0A9P7E008_9AGAM</name>
<dbReference type="AlphaFoldDB" id="A0A9P7E008"/>
<reference evidence="1" key="1">
    <citation type="journal article" date="2020" name="New Phytol.">
        <title>Comparative genomics reveals dynamic genome evolution in host specialist ectomycorrhizal fungi.</title>
        <authorList>
            <person name="Lofgren L.A."/>
            <person name="Nguyen N.H."/>
            <person name="Vilgalys R."/>
            <person name="Ruytinx J."/>
            <person name="Liao H.L."/>
            <person name="Branco S."/>
            <person name="Kuo A."/>
            <person name="LaButti K."/>
            <person name="Lipzen A."/>
            <person name="Andreopoulos W."/>
            <person name="Pangilinan J."/>
            <person name="Riley R."/>
            <person name="Hundley H."/>
            <person name="Na H."/>
            <person name="Barry K."/>
            <person name="Grigoriev I.V."/>
            <person name="Stajich J.E."/>
            <person name="Kennedy P.G."/>
        </authorList>
    </citation>
    <scope>NUCLEOTIDE SEQUENCE</scope>
    <source>
        <strain evidence="1">MN1</strain>
    </source>
</reference>
<protein>
    <submittedName>
        <fullName evidence="1">Uncharacterized protein</fullName>
    </submittedName>
</protein>
<proteinExistence type="predicted"/>
<dbReference type="OrthoDB" id="2688374at2759"/>
<keyword evidence="2" id="KW-1185">Reference proteome</keyword>
<gene>
    <name evidence="1" type="ORF">BJ212DRAFT_1303586</name>
</gene>
<accession>A0A9P7E008</accession>
<sequence>MEFHGLGLQEYEVIEEVLGEMGQVSKPSTVEVFIWVWGDDETTIDLDNEDTEHMAHGTLLLDINMDTIKSMLKWGLEKIRDSLVEFSKRFDPNTDCTKLKEAIIMLPIRWKDFVIALNNGADVTAWKRYKAWHEKIIKARVLSGLSSSHGCSKHKCTSASLPPPLKCAFNSNK</sequence>
<dbReference type="RefSeq" id="XP_041187862.1">
    <property type="nucleotide sequence ID" value="XM_041333442.1"/>
</dbReference>